<reference evidence="1" key="1">
    <citation type="submission" date="2023-06" db="EMBL/GenBank/DDBJ databases">
        <authorList>
            <consortium name="Lawrence Berkeley National Laboratory"/>
            <person name="Ahrendt S."/>
            <person name="Sahu N."/>
            <person name="Indic B."/>
            <person name="Wong-Bajracharya J."/>
            <person name="Merenyi Z."/>
            <person name="Ke H.-M."/>
            <person name="Monk M."/>
            <person name="Kocsube S."/>
            <person name="Drula E."/>
            <person name="Lipzen A."/>
            <person name="Balint B."/>
            <person name="Henrissat B."/>
            <person name="Andreopoulos B."/>
            <person name="Martin F.M."/>
            <person name="Harder C.B."/>
            <person name="Rigling D."/>
            <person name="Ford K.L."/>
            <person name="Foster G.D."/>
            <person name="Pangilinan J."/>
            <person name="Papanicolaou A."/>
            <person name="Barry K."/>
            <person name="LaButti K."/>
            <person name="Viragh M."/>
            <person name="Koriabine M."/>
            <person name="Yan M."/>
            <person name="Riley R."/>
            <person name="Champramary S."/>
            <person name="Plett K.L."/>
            <person name="Tsai I.J."/>
            <person name="Slot J."/>
            <person name="Sipos G."/>
            <person name="Plett J."/>
            <person name="Nagy L.G."/>
            <person name="Grigoriev I.V."/>
        </authorList>
    </citation>
    <scope>NUCLEOTIDE SEQUENCE</scope>
    <source>
        <strain evidence="1">FPL87.14</strain>
    </source>
</reference>
<dbReference type="EMBL" id="JAUEPT010000024">
    <property type="protein sequence ID" value="KAK0442838.1"/>
    <property type="molecule type" value="Genomic_DNA"/>
</dbReference>
<protein>
    <submittedName>
        <fullName evidence="1">Uncharacterized protein</fullName>
    </submittedName>
</protein>
<evidence type="ECO:0000313" key="1">
    <source>
        <dbReference type="EMBL" id="KAK0442838.1"/>
    </source>
</evidence>
<keyword evidence="2" id="KW-1185">Reference proteome</keyword>
<gene>
    <name evidence="1" type="ORF">EV421DRAFT_1806291</name>
</gene>
<accession>A0AA39JHP3</accession>
<comment type="caution">
    <text evidence="1">The sequence shown here is derived from an EMBL/GenBank/DDBJ whole genome shotgun (WGS) entry which is preliminary data.</text>
</comment>
<organism evidence="1 2">
    <name type="scientific">Armillaria borealis</name>
    <dbReference type="NCBI Taxonomy" id="47425"/>
    <lineage>
        <taxon>Eukaryota</taxon>
        <taxon>Fungi</taxon>
        <taxon>Dikarya</taxon>
        <taxon>Basidiomycota</taxon>
        <taxon>Agaricomycotina</taxon>
        <taxon>Agaricomycetes</taxon>
        <taxon>Agaricomycetidae</taxon>
        <taxon>Agaricales</taxon>
        <taxon>Marasmiineae</taxon>
        <taxon>Physalacriaceae</taxon>
        <taxon>Armillaria</taxon>
    </lineage>
</organism>
<dbReference type="Proteomes" id="UP001175226">
    <property type="component" value="Unassembled WGS sequence"/>
</dbReference>
<proteinExistence type="predicted"/>
<evidence type="ECO:0000313" key="2">
    <source>
        <dbReference type="Proteomes" id="UP001175226"/>
    </source>
</evidence>
<name>A0AA39JHP3_9AGAR</name>
<dbReference type="AlphaFoldDB" id="A0AA39JHP3"/>
<sequence length="173" mass="19113">MVSAYIAGISDGAVDADKLQQYIGYLCNPQNRFAACSILATHGSGNIDRSAIHRDITTLARLCPTQDAAWDECCRKLRDLAESDGGDFFSKQFVIKLGRRRPLQANEIQTEKDNIKYAIHVLADFLNGGAHTMDLIPSDSSPAPPHATGHIDHLVGWCRRRKPDGKPEQKQEV</sequence>